<comment type="caution">
    <text evidence="1">The sequence shown here is derived from an EMBL/GenBank/DDBJ whole genome shotgun (WGS) entry which is preliminary data.</text>
</comment>
<protein>
    <submittedName>
        <fullName evidence="1">Uncharacterized protein</fullName>
    </submittedName>
</protein>
<accession>A0ACC2FQX3</accession>
<dbReference type="EMBL" id="CM055750">
    <property type="protein sequence ID" value="KAJ7993834.1"/>
    <property type="molecule type" value="Genomic_DNA"/>
</dbReference>
<gene>
    <name evidence="1" type="ORF">DPEC_G00258820</name>
</gene>
<evidence type="ECO:0000313" key="1">
    <source>
        <dbReference type="EMBL" id="KAJ7993834.1"/>
    </source>
</evidence>
<proteinExistence type="predicted"/>
<keyword evidence="2" id="KW-1185">Reference proteome</keyword>
<evidence type="ECO:0000313" key="2">
    <source>
        <dbReference type="Proteomes" id="UP001157502"/>
    </source>
</evidence>
<reference evidence="1" key="1">
    <citation type="submission" date="2021-05" db="EMBL/GenBank/DDBJ databases">
        <authorList>
            <person name="Pan Q."/>
            <person name="Jouanno E."/>
            <person name="Zahm M."/>
            <person name="Klopp C."/>
            <person name="Cabau C."/>
            <person name="Louis A."/>
            <person name="Berthelot C."/>
            <person name="Parey E."/>
            <person name="Roest Crollius H."/>
            <person name="Montfort J."/>
            <person name="Robinson-Rechavi M."/>
            <person name="Bouchez O."/>
            <person name="Lampietro C."/>
            <person name="Lopez Roques C."/>
            <person name="Donnadieu C."/>
            <person name="Postlethwait J."/>
            <person name="Bobe J."/>
            <person name="Dillon D."/>
            <person name="Chandos A."/>
            <person name="von Hippel F."/>
            <person name="Guiguen Y."/>
        </authorList>
    </citation>
    <scope>NUCLEOTIDE SEQUENCE</scope>
    <source>
        <strain evidence="1">YG-Jan2019</strain>
    </source>
</reference>
<sequence>MSDSVIERSKYTGGSSQRLHNPKVKMSLQQQPEQDTEDNLQKYPMEARPEAMGSEMEHDHREKEESTAICRRKSRDFPLDFKQGASSQEHLPALCNFCSKYQAVKTCSVSLCEDHKQINYAIPVLQRHFLKTSERQDYNEDKNTTLTSDDVEIKIGSVTSDSVCLSWSTCQGQMGPQTFKMTWQCDENREASSSRIKDVYHLKIAGLQPGQKYMFDLGTESDNGYQSRTVSVSTVVPPRNLKICYLEETSFSLSWSKGQGVEEVPQSFLISCSSLTTDPWKETTKACHKKFTGLKLGTEYTVSVSTVLVNGDTSDAVSKTLCTSIPAPEKLAVDFVDTTSATVSWSQPDEILNTDHHYQISYHSTGTDEVDNSSTISQTSINLSDLEPASEYTVTVCTVLENDKKSQPLTTTFNTKHREAVRIVLVGRVGVGKSAAVNHILDRSPVQTSDSLDYLTTVCKHANGVVEGQKVLLVETPGVFHTNRTREALAEIEQGLNSSAPGPHLFLIVIPLGRSTPEEKETVKILQTIFGEHAEKYTMVLFTFGHLLGGKSIEEYMSEDLNLKNIVQKCGGYHVFTNNCQSEVIELFRKINKMIKKNGGSYYNKTMFLEAGREQAKNEGCSLQ</sequence>
<name>A0ACC2FQX3_DALPE</name>
<dbReference type="Proteomes" id="UP001157502">
    <property type="component" value="Chromosome 23"/>
</dbReference>
<organism evidence="1 2">
    <name type="scientific">Dallia pectoralis</name>
    <name type="common">Alaska blackfish</name>
    <dbReference type="NCBI Taxonomy" id="75939"/>
    <lineage>
        <taxon>Eukaryota</taxon>
        <taxon>Metazoa</taxon>
        <taxon>Chordata</taxon>
        <taxon>Craniata</taxon>
        <taxon>Vertebrata</taxon>
        <taxon>Euteleostomi</taxon>
        <taxon>Actinopterygii</taxon>
        <taxon>Neopterygii</taxon>
        <taxon>Teleostei</taxon>
        <taxon>Protacanthopterygii</taxon>
        <taxon>Esociformes</taxon>
        <taxon>Umbridae</taxon>
        <taxon>Dallia</taxon>
    </lineage>
</organism>